<feature type="domain" description="Choloylglycine hydrolase/NAAA C-terminal" evidence="3">
    <location>
        <begin position="71"/>
        <end position="386"/>
    </location>
</feature>
<protein>
    <submittedName>
        <fullName evidence="4">Choloylglycine hydrolase</fullName>
    </submittedName>
</protein>
<accession>A0A2B4RLB4</accession>
<dbReference type="PANTHER" id="PTHR35527:SF2">
    <property type="entry name" value="HYDROLASE"/>
    <property type="match status" value="1"/>
</dbReference>
<dbReference type="GO" id="GO:0016787">
    <property type="term" value="F:hydrolase activity"/>
    <property type="evidence" value="ECO:0007669"/>
    <property type="project" value="UniProtKB-KW"/>
</dbReference>
<dbReference type="Gene3D" id="3.60.60.10">
    <property type="entry name" value="Penicillin V Acylase, Chain A"/>
    <property type="match status" value="1"/>
</dbReference>
<dbReference type="InterPro" id="IPR052193">
    <property type="entry name" value="Peptidase_C59"/>
</dbReference>
<dbReference type="AlphaFoldDB" id="A0A2B4RLB4"/>
<evidence type="ECO:0000313" key="5">
    <source>
        <dbReference type="Proteomes" id="UP000225706"/>
    </source>
</evidence>
<sequence>MKEILSSDEQGQVRKLNRDDRRQEKEWQKKFLLHIERNLRSDCRLSESSRTMKLALVVPIMLAHFLVTDACTEIRLTAEDKTVVIGRSMEYIFDLLPNVVVEPKDHPHTVELPETCSPTSPAISWTNKYKIIYLDAWEMPYATDGLNDAGLSAGALLFPSFTKYQTVPKDKCGAAISNSAFQSWILGNFATAQEVREAWKKDSFPLVWGQSMNGFISELHWSINDKTGDGVVIEYTEQGPKLYDNTIGVVTNSPPYDFQVMNLRNYVQLSKFAHDPLVLGKTTFPPTGQGSGLLGVPGDFTPPSRLVRSAAMVHFANPVKKSDEAVNLAFHIMNTVDIPRGVSSSHDHESTPGYTSWVVVKDLTNMAMYFRTYEDLTIRVVYLDKLTPSEKLKFKIGGPVGGFVDVTGDLKPAHARTEL</sequence>
<dbReference type="Pfam" id="PF02275">
    <property type="entry name" value="CBAH"/>
    <property type="match status" value="1"/>
</dbReference>
<evidence type="ECO:0000256" key="2">
    <source>
        <dbReference type="ARBA" id="ARBA00022801"/>
    </source>
</evidence>
<organism evidence="4 5">
    <name type="scientific">Stylophora pistillata</name>
    <name type="common">Smooth cauliflower coral</name>
    <dbReference type="NCBI Taxonomy" id="50429"/>
    <lineage>
        <taxon>Eukaryota</taxon>
        <taxon>Metazoa</taxon>
        <taxon>Cnidaria</taxon>
        <taxon>Anthozoa</taxon>
        <taxon>Hexacorallia</taxon>
        <taxon>Scleractinia</taxon>
        <taxon>Astrocoeniina</taxon>
        <taxon>Pocilloporidae</taxon>
        <taxon>Stylophora</taxon>
    </lineage>
</organism>
<keyword evidence="2 4" id="KW-0378">Hydrolase</keyword>
<dbReference type="Proteomes" id="UP000225706">
    <property type="component" value="Unassembled WGS sequence"/>
</dbReference>
<evidence type="ECO:0000259" key="3">
    <source>
        <dbReference type="Pfam" id="PF02275"/>
    </source>
</evidence>
<dbReference type="InterPro" id="IPR029055">
    <property type="entry name" value="Ntn_hydrolases_N"/>
</dbReference>
<gene>
    <name evidence="4" type="primary">cbh</name>
    <name evidence="4" type="ORF">AWC38_SpisGene18377</name>
</gene>
<dbReference type="PANTHER" id="PTHR35527">
    <property type="entry name" value="CHOLOYLGLYCINE HYDROLASE"/>
    <property type="match status" value="1"/>
</dbReference>
<dbReference type="CDD" id="cd00542">
    <property type="entry name" value="Ntn_PVA"/>
    <property type="match status" value="1"/>
</dbReference>
<dbReference type="EMBL" id="LSMT01000483">
    <property type="protein sequence ID" value="PFX17290.1"/>
    <property type="molecule type" value="Genomic_DNA"/>
</dbReference>
<name>A0A2B4RLB4_STYPI</name>
<evidence type="ECO:0000313" key="4">
    <source>
        <dbReference type="EMBL" id="PFX17290.1"/>
    </source>
</evidence>
<comment type="caution">
    <text evidence="4">The sequence shown here is derived from an EMBL/GenBank/DDBJ whole genome shotgun (WGS) entry which is preliminary data.</text>
</comment>
<comment type="similarity">
    <text evidence="1">Belongs to the peptidase C59 family.</text>
</comment>
<keyword evidence="5" id="KW-1185">Reference proteome</keyword>
<proteinExistence type="inferred from homology"/>
<dbReference type="InterPro" id="IPR029132">
    <property type="entry name" value="CBAH/NAAA_C"/>
</dbReference>
<dbReference type="OrthoDB" id="63199at2759"/>
<reference evidence="5" key="1">
    <citation type="journal article" date="2017" name="bioRxiv">
        <title>Comparative analysis of the genomes of Stylophora pistillata and Acropora digitifera provides evidence for extensive differences between species of corals.</title>
        <authorList>
            <person name="Voolstra C.R."/>
            <person name="Li Y."/>
            <person name="Liew Y.J."/>
            <person name="Baumgarten S."/>
            <person name="Zoccola D."/>
            <person name="Flot J.-F."/>
            <person name="Tambutte S."/>
            <person name="Allemand D."/>
            <person name="Aranda M."/>
        </authorList>
    </citation>
    <scope>NUCLEOTIDE SEQUENCE [LARGE SCALE GENOMIC DNA]</scope>
</reference>
<evidence type="ECO:0000256" key="1">
    <source>
        <dbReference type="ARBA" id="ARBA00006625"/>
    </source>
</evidence>
<dbReference type="SUPFAM" id="SSF56235">
    <property type="entry name" value="N-terminal nucleophile aminohydrolases (Ntn hydrolases)"/>
    <property type="match status" value="1"/>
</dbReference>